<evidence type="ECO:0000313" key="2">
    <source>
        <dbReference type="Proteomes" id="UP000326380"/>
    </source>
</evidence>
<name>A0A7L4ZT04_9BACT</name>
<reference evidence="1 2" key="1">
    <citation type="submission" date="2019-09" db="EMBL/GenBank/DDBJ databases">
        <title>Genome sequence of Hymenobacter sp. M3.</title>
        <authorList>
            <person name="Srinivasan S."/>
        </authorList>
    </citation>
    <scope>NUCLEOTIDE SEQUENCE [LARGE SCALE GENOMIC DNA]</scope>
    <source>
        <strain evidence="1 2">M3</strain>
    </source>
</reference>
<dbReference type="EMBL" id="VTWU01000001">
    <property type="protein sequence ID" value="KAA9339771.1"/>
    <property type="molecule type" value="Genomic_DNA"/>
</dbReference>
<dbReference type="Proteomes" id="UP000326380">
    <property type="component" value="Unassembled WGS sequence"/>
</dbReference>
<protein>
    <submittedName>
        <fullName evidence="1">Uncharacterized protein</fullName>
    </submittedName>
</protein>
<evidence type="ECO:0000313" key="1">
    <source>
        <dbReference type="EMBL" id="KAA9339771.1"/>
    </source>
</evidence>
<dbReference type="RefSeq" id="WP_151077450.1">
    <property type="nucleotide sequence ID" value="NZ_CP047647.1"/>
</dbReference>
<keyword evidence="2" id="KW-1185">Reference proteome</keyword>
<sequence length="119" mass="13158">MKVVYTLLCCLALTAGSHAFASNGEEQPLKARATNMTRQMQRTAQLNEGQYLKVKQLTMDMLAAEENAKKLYAGEPDALNKRIAEVQEAYERDLAAILKPAQLVAYKQAQTNTIAVNGR</sequence>
<dbReference type="AlphaFoldDB" id="A0A7L4ZT04"/>
<accession>A0A7L4ZT04</accession>
<gene>
    <name evidence="1" type="ORF">F0P96_03915</name>
</gene>
<organism evidence="1 2">
    <name type="scientific">Hymenobacter busanensis</name>
    <dbReference type="NCBI Taxonomy" id="2607656"/>
    <lineage>
        <taxon>Bacteria</taxon>
        <taxon>Pseudomonadati</taxon>
        <taxon>Bacteroidota</taxon>
        <taxon>Cytophagia</taxon>
        <taxon>Cytophagales</taxon>
        <taxon>Hymenobacteraceae</taxon>
        <taxon>Hymenobacter</taxon>
    </lineage>
</organism>
<comment type="caution">
    <text evidence="1">The sequence shown here is derived from an EMBL/GenBank/DDBJ whole genome shotgun (WGS) entry which is preliminary data.</text>
</comment>
<proteinExistence type="predicted"/>